<dbReference type="Proteomes" id="UP001219355">
    <property type="component" value="Chromosome 1"/>
</dbReference>
<dbReference type="Pfam" id="PF00026">
    <property type="entry name" value="Asp"/>
    <property type="match status" value="1"/>
</dbReference>
<feature type="chain" id="PRO_5042162749" description="Peptidase A1 domain-containing protein" evidence="5">
    <location>
        <begin position="37"/>
        <end position="699"/>
    </location>
</feature>
<reference evidence="7" key="1">
    <citation type="submission" date="2023-03" db="EMBL/GenBank/DDBJ databases">
        <title>Emydomyces testavorans Genome Sequence.</title>
        <authorList>
            <person name="Hoyer L."/>
        </authorList>
    </citation>
    <scope>NUCLEOTIDE SEQUENCE</scope>
    <source>
        <strain evidence="7">16-2883</strain>
    </source>
</reference>
<feature type="region of interest" description="Disordered" evidence="3">
    <location>
        <begin position="554"/>
        <end position="590"/>
    </location>
</feature>
<dbReference type="GO" id="GO:0004190">
    <property type="term" value="F:aspartic-type endopeptidase activity"/>
    <property type="evidence" value="ECO:0007669"/>
    <property type="project" value="InterPro"/>
</dbReference>
<sequence>MRLTSLSSLDLSALTRSHISLKLVLNVVLLWPLARAAHNQAAPLAIPVGSDWIGYDGNWSPVSIQVGSPPQWMNVFPNTGSSEIWVIGREGCDSSMECRTKRGGLFLSNESSTWKEHGFYEMGDTLQLGRGGIGDYGCDSISLSDQLVLADQVVSMINTTDWWIGSLGLGVKKTAFTGGDKLSFLSTLVENRSLIPSHSYGYTAGAYYQLKGVPSSLTVGGVDRNRFFENNVTFALSPDDLPVVAVKSIRISTQLKPQGSNLARPPISKGLELYTIDSSTPFFWFPEYLCTAFAAELGLEYNDTLQLYTYGSNFSKYETAMNSNISFTFTLSDLPDSKKAVNVTLPFYAFDHKLSYPFPKLGANASSQGLRYFPMRKASDPKQFTLGRAFLQEVYLAVDYGRRNFSISQAKFPADGGAYKNLVKITPPADGPGKDPSGSHRSLSTGAAAGIGVGLGAAVIIFACVGIVICRRRRKGELALGPFRFRERGPKDKRRRYYWKFWRSSGSPAPSELLGDKHFAVEAPADSSVTRFELPGSTKLIELEASEVTNPFYSANGKRRGGADGPPAYGDEGGLENIRESPPSDIHATSTMGPPVYVLSDLPLDNDQVETYIVSPVDPGETFDENDSTGGPSPLSPTAGRLLDESFPQVTPRSVPQAEYSSGTETNSPTIENIQDPDEALEELQRPPRVHRRKFSWEG</sequence>
<dbReference type="InterPro" id="IPR034164">
    <property type="entry name" value="Pepsin-like_dom"/>
</dbReference>
<dbReference type="PROSITE" id="PS51767">
    <property type="entry name" value="PEPTIDASE_A1"/>
    <property type="match status" value="1"/>
</dbReference>
<dbReference type="InterPro" id="IPR033121">
    <property type="entry name" value="PEPTIDASE_A1"/>
</dbReference>
<dbReference type="InterPro" id="IPR021109">
    <property type="entry name" value="Peptidase_aspartic_dom_sf"/>
</dbReference>
<gene>
    <name evidence="7" type="ORF">PRK78_002311</name>
</gene>
<evidence type="ECO:0000313" key="7">
    <source>
        <dbReference type="EMBL" id="WEW56856.1"/>
    </source>
</evidence>
<keyword evidence="5" id="KW-0732">Signal</keyword>
<dbReference type="CDD" id="cd05471">
    <property type="entry name" value="pepsin_like"/>
    <property type="match status" value="1"/>
</dbReference>
<evidence type="ECO:0000256" key="2">
    <source>
        <dbReference type="ARBA" id="ARBA00022801"/>
    </source>
</evidence>
<evidence type="ECO:0000313" key="8">
    <source>
        <dbReference type="Proteomes" id="UP001219355"/>
    </source>
</evidence>
<keyword evidence="2" id="KW-0378">Hydrolase</keyword>
<accession>A0AAF0DFW9</accession>
<keyword evidence="8" id="KW-1185">Reference proteome</keyword>
<feature type="compositionally biased region" description="Polar residues" evidence="3">
    <location>
        <begin position="648"/>
        <end position="673"/>
    </location>
</feature>
<feature type="signal peptide" evidence="5">
    <location>
        <begin position="1"/>
        <end position="36"/>
    </location>
</feature>
<evidence type="ECO:0000256" key="1">
    <source>
        <dbReference type="ARBA" id="ARBA00007447"/>
    </source>
</evidence>
<dbReference type="Gene3D" id="2.40.70.10">
    <property type="entry name" value="Acid Proteases"/>
    <property type="match status" value="2"/>
</dbReference>
<feature type="region of interest" description="Disordered" evidence="3">
    <location>
        <begin position="617"/>
        <end position="699"/>
    </location>
</feature>
<feature type="transmembrane region" description="Helical" evidence="4">
    <location>
        <begin position="447"/>
        <end position="470"/>
    </location>
</feature>
<feature type="domain" description="Peptidase A1" evidence="6">
    <location>
        <begin position="60"/>
        <end position="408"/>
    </location>
</feature>
<comment type="similarity">
    <text evidence="1">Belongs to the peptidase A1 family.</text>
</comment>
<dbReference type="EMBL" id="CP120627">
    <property type="protein sequence ID" value="WEW56856.1"/>
    <property type="molecule type" value="Genomic_DNA"/>
</dbReference>
<keyword evidence="4" id="KW-0812">Transmembrane</keyword>
<dbReference type="GO" id="GO:0006508">
    <property type="term" value="P:proteolysis"/>
    <property type="evidence" value="ECO:0007669"/>
    <property type="project" value="InterPro"/>
</dbReference>
<organism evidence="7 8">
    <name type="scientific">Emydomyces testavorans</name>
    <dbReference type="NCBI Taxonomy" id="2070801"/>
    <lineage>
        <taxon>Eukaryota</taxon>
        <taxon>Fungi</taxon>
        <taxon>Dikarya</taxon>
        <taxon>Ascomycota</taxon>
        <taxon>Pezizomycotina</taxon>
        <taxon>Eurotiomycetes</taxon>
        <taxon>Eurotiomycetidae</taxon>
        <taxon>Onygenales</taxon>
        <taxon>Nannizziopsiaceae</taxon>
        <taxon>Emydomyces</taxon>
    </lineage>
</organism>
<evidence type="ECO:0000256" key="4">
    <source>
        <dbReference type="SAM" id="Phobius"/>
    </source>
</evidence>
<dbReference type="PRINTS" id="PR00792">
    <property type="entry name" value="PEPSIN"/>
</dbReference>
<dbReference type="SUPFAM" id="SSF50630">
    <property type="entry name" value="Acid proteases"/>
    <property type="match status" value="1"/>
</dbReference>
<evidence type="ECO:0000259" key="6">
    <source>
        <dbReference type="PROSITE" id="PS51767"/>
    </source>
</evidence>
<dbReference type="PANTHER" id="PTHR47966:SF51">
    <property type="entry name" value="BETA-SITE APP-CLEAVING ENZYME, ISOFORM A-RELATED"/>
    <property type="match status" value="1"/>
</dbReference>
<evidence type="ECO:0000256" key="3">
    <source>
        <dbReference type="SAM" id="MobiDB-lite"/>
    </source>
</evidence>
<evidence type="ECO:0000256" key="5">
    <source>
        <dbReference type="SAM" id="SignalP"/>
    </source>
</evidence>
<dbReference type="PANTHER" id="PTHR47966">
    <property type="entry name" value="BETA-SITE APP-CLEAVING ENZYME, ISOFORM A-RELATED"/>
    <property type="match status" value="1"/>
</dbReference>
<protein>
    <recommendedName>
        <fullName evidence="6">Peptidase A1 domain-containing protein</fullName>
    </recommendedName>
</protein>
<feature type="compositionally biased region" description="Basic residues" evidence="3">
    <location>
        <begin position="688"/>
        <end position="699"/>
    </location>
</feature>
<dbReference type="AlphaFoldDB" id="A0AAF0DFW9"/>
<keyword evidence="4" id="KW-0472">Membrane</keyword>
<keyword evidence="4" id="KW-1133">Transmembrane helix</keyword>
<name>A0AAF0DFW9_9EURO</name>
<proteinExistence type="inferred from homology"/>
<dbReference type="GO" id="GO:0000324">
    <property type="term" value="C:fungal-type vacuole"/>
    <property type="evidence" value="ECO:0007669"/>
    <property type="project" value="TreeGrafter"/>
</dbReference>
<dbReference type="InterPro" id="IPR001461">
    <property type="entry name" value="Aspartic_peptidase_A1"/>
</dbReference>